<feature type="domain" description="Acyltransferase 3" evidence="2">
    <location>
        <begin position="6"/>
        <end position="359"/>
    </location>
</feature>
<accession>A0A2T0MCX8</accession>
<proteinExistence type="predicted"/>
<feature type="transmembrane region" description="Helical" evidence="1">
    <location>
        <begin position="243"/>
        <end position="263"/>
    </location>
</feature>
<keyword evidence="1" id="KW-1133">Transmembrane helix</keyword>
<feature type="transmembrane region" description="Helical" evidence="1">
    <location>
        <begin position="340"/>
        <end position="362"/>
    </location>
</feature>
<evidence type="ECO:0000259" key="2">
    <source>
        <dbReference type="Pfam" id="PF01757"/>
    </source>
</evidence>
<name>A0A2T0MCX8_9FLAO</name>
<feature type="transmembrane region" description="Helical" evidence="1">
    <location>
        <begin position="275"/>
        <end position="298"/>
    </location>
</feature>
<gene>
    <name evidence="3" type="ORF">CLV81_3770</name>
</gene>
<dbReference type="RefSeq" id="WP_106147158.1">
    <property type="nucleotide sequence ID" value="NZ_PVYX01000002.1"/>
</dbReference>
<sequence length="388" mass="46530">MSKRLHYIDWLRVLAFMTLILFHCAVPFVEHYTWEINNKETSPWITRIIWWTHQWRLPLLFFVSGVGVRFSLKRRSVIKFFGERTLRLLIPLTFAIFFITPFQVYFEWLQNGTITSSFSEFYPQVYNVVPYPEGAFTWSHMWFVAYLFVFTILLLPIFSLAKFNWFNNLKSFSNKIFCSPIAHLSLAIPFILYFYLLYIDWPEQGSLIDDWFVFISSMTFYLYGFIFSSIDSFWDSCLKYRKLFLSIVLILAFVLFFKYYWSWEINKPRLQNSSLYLYGLLNGIHIWTIILASIGFAMRYLNYSSGHLRYLNTAIYPFYILHQAVIVVSGYYVLQLKINIPLKLSILIIICITTIWILYHFIIRKTIISIILFGMKWKKENNKFQPIP</sequence>
<feature type="transmembrane region" description="Helical" evidence="1">
    <location>
        <begin position="7"/>
        <end position="28"/>
    </location>
</feature>
<organism evidence="3 4">
    <name type="scientific">Flagellimonas meridianipacifica</name>
    <dbReference type="NCBI Taxonomy" id="1080225"/>
    <lineage>
        <taxon>Bacteria</taxon>
        <taxon>Pseudomonadati</taxon>
        <taxon>Bacteroidota</taxon>
        <taxon>Flavobacteriia</taxon>
        <taxon>Flavobacteriales</taxon>
        <taxon>Flavobacteriaceae</taxon>
        <taxon>Flagellimonas</taxon>
    </lineage>
</organism>
<feature type="transmembrane region" description="Helical" evidence="1">
    <location>
        <begin position="211"/>
        <end position="231"/>
    </location>
</feature>
<feature type="transmembrane region" description="Helical" evidence="1">
    <location>
        <begin position="88"/>
        <end position="106"/>
    </location>
</feature>
<dbReference type="PANTHER" id="PTHR36927">
    <property type="entry name" value="BLR4337 PROTEIN"/>
    <property type="match status" value="1"/>
</dbReference>
<dbReference type="Pfam" id="PF01757">
    <property type="entry name" value="Acyl_transf_3"/>
    <property type="match status" value="1"/>
</dbReference>
<keyword evidence="3" id="KW-0808">Transferase</keyword>
<feature type="transmembrane region" description="Helical" evidence="1">
    <location>
        <begin position="48"/>
        <end position="68"/>
    </location>
</feature>
<keyword evidence="3" id="KW-0012">Acyltransferase</keyword>
<keyword evidence="1" id="KW-0472">Membrane</keyword>
<dbReference type="PANTHER" id="PTHR36927:SF3">
    <property type="entry name" value="GLUCANS BIOSYNTHESIS PROTEIN C"/>
    <property type="match status" value="1"/>
</dbReference>
<evidence type="ECO:0000313" key="3">
    <source>
        <dbReference type="EMBL" id="PRX55361.1"/>
    </source>
</evidence>
<protein>
    <submittedName>
        <fullName evidence="3">Acyltransferase-like protein</fullName>
    </submittedName>
</protein>
<evidence type="ECO:0000256" key="1">
    <source>
        <dbReference type="SAM" id="Phobius"/>
    </source>
</evidence>
<dbReference type="GO" id="GO:0016747">
    <property type="term" value="F:acyltransferase activity, transferring groups other than amino-acyl groups"/>
    <property type="evidence" value="ECO:0007669"/>
    <property type="project" value="InterPro"/>
</dbReference>
<evidence type="ECO:0000313" key="4">
    <source>
        <dbReference type="Proteomes" id="UP000237640"/>
    </source>
</evidence>
<keyword evidence="1" id="KW-0812">Transmembrane</keyword>
<reference evidence="3 4" key="1">
    <citation type="submission" date="2018-03" db="EMBL/GenBank/DDBJ databases">
        <title>Genomic Encyclopedia of Archaeal and Bacterial Type Strains, Phase II (KMG-II): from individual species to whole genera.</title>
        <authorList>
            <person name="Goeker M."/>
        </authorList>
    </citation>
    <scope>NUCLEOTIDE SEQUENCE [LARGE SCALE GENOMIC DNA]</scope>
    <source>
        <strain evidence="3 4">DSM 25027</strain>
    </source>
</reference>
<keyword evidence="4" id="KW-1185">Reference proteome</keyword>
<comment type="caution">
    <text evidence="3">The sequence shown here is derived from an EMBL/GenBank/DDBJ whole genome shotgun (WGS) entry which is preliminary data.</text>
</comment>
<dbReference type="OrthoDB" id="9809782at2"/>
<feature type="transmembrane region" description="Helical" evidence="1">
    <location>
        <begin position="141"/>
        <end position="161"/>
    </location>
</feature>
<dbReference type="EMBL" id="PVYX01000002">
    <property type="protein sequence ID" value="PRX55361.1"/>
    <property type="molecule type" value="Genomic_DNA"/>
</dbReference>
<feature type="transmembrane region" description="Helical" evidence="1">
    <location>
        <begin position="310"/>
        <end position="334"/>
    </location>
</feature>
<dbReference type="InterPro" id="IPR002656">
    <property type="entry name" value="Acyl_transf_3_dom"/>
</dbReference>
<feature type="transmembrane region" description="Helical" evidence="1">
    <location>
        <begin position="181"/>
        <end position="199"/>
    </location>
</feature>
<dbReference type="AlphaFoldDB" id="A0A2T0MCX8"/>
<dbReference type="InterPro" id="IPR050623">
    <property type="entry name" value="Glucan_succinyl_AcylTrfase"/>
</dbReference>
<dbReference type="Proteomes" id="UP000237640">
    <property type="component" value="Unassembled WGS sequence"/>
</dbReference>